<evidence type="ECO:0000259" key="16">
    <source>
        <dbReference type="PROSITE" id="PS51163"/>
    </source>
</evidence>
<accession>A0A5B7DFE3</accession>
<feature type="domain" description="YrdC-like" evidence="16">
    <location>
        <begin position="14"/>
        <end position="202"/>
    </location>
</feature>
<dbReference type="GO" id="GO:0005739">
    <property type="term" value="C:mitochondrion"/>
    <property type="evidence" value="ECO:0007669"/>
    <property type="project" value="UniProtKB-SubCell"/>
</dbReference>
<dbReference type="FunFam" id="3.90.870.10:FF:000007">
    <property type="entry name" value="YrdC N6-threonylcarbamoyltransferase domain containing"/>
    <property type="match status" value="1"/>
</dbReference>
<comment type="function">
    <text evidence="14">Cytoplasmic and mitochondrial threonylcarbamoyl-AMP synthase required for the formation of a threonylcarbamoyl group on adenosine at position 37 (t(6)A37) in tRNAs that read codons beginning with adenine. Catalyzes the conversion of L-threonine, HCO(3)(-)/CO(2) and ATP to give threonylcarbamoyl-AMP (TC-AMP) as the acyladenylate intermediate, with the release of diphosphate. Participates in t(6)A37 formation in cytoplasmic and mitochondrial tRNAs. May regulate the activity of some transporters.</text>
</comment>
<evidence type="ECO:0000256" key="1">
    <source>
        <dbReference type="ARBA" id="ARBA00004173"/>
    </source>
</evidence>
<dbReference type="InterPro" id="IPR006070">
    <property type="entry name" value="Sua5-like_dom"/>
</dbReference>
<evidence type="ECO:0000256" key="8">
    <source>
        <dbReference type="ARBA" id="ARBA00022490"/>
    </source>
</evidence>
<dbReference type="SUPFAM" id="SSF55821">
    <property type="entry name" value="YrdC/RibB"/>
    <property type="match status" value="1"/>
</dbReference>
<evidence type="ECO:0000256" key="13">
    <source>
        <dbReference type="ARBA" id="ARBA00048366"/>
    </source>
</evidence>
<comment type="subunit">
    <text evidence="15">Interacts with RSC1A1.</text>
</comment>
<comment type="catalytic activity">
    <reaction evidence="13">
        <text>L-threonine + hydrogencarbonate + ATP = L-threonylcarbamoyladenylate + diphosphate + H2O</text>
        <dbReference type="Rhea" id="RHEA:36407"/>
        <dbReference type="ChEBI" id="CHEBI:15377"/>
        <dbReference type="ChEBI" id="CHEBI:17544"/>
        <dbReference type="ChEBI" id="CHEBI:30616"/>
        <dbReference type="ChEBI" id="CHEBI:33019"/>
        <dbReference type="ChEBI" id="CHEBI:57926"/>
        <dbReference type="ChEBI" id="CHEBI:73682"/>
        <dbReference type="EC" id="2.7.7.87"/>
    </reaction>
</comment>
<keyword evidence="7" id="KW-1003">Cell membrane</keyword>
<keyword evidence="10" id="KW-0809">Transit peptide</keyword>
<dbReference type="GO" id="GO:0000049">
    <property type="term" value="F:tRNA binding"/>
    <property type="evidence" value="ECO:0007669"/>
    <property type="project" value="TreeGrafter"/>
</dbReference>
<dbReference type="AlphaFoldDB" id="A0A5B7DFE3"/>
<dbReference type="Gene3D" id="3.90.870.10">
    <property type="entry name" value="DHBP synthase"/>
    <property type="match status" value="1"/>
</dbReference>
<evidence type="ECO:0000256" key="15">
    <source>
        <dbReference type="ARBA" id="ARBA00063146"/>
    </source>
</evidence>
<dbReference type="Proteomes" id="UP000324222">
    <property type="component" value="Unassembled WGS sequence"/>
</dbReference>
<keyword evidence="12" id="KW-0472">Membrane</keyword>
<dbReference type="NCBIfam" id="TIGR00057">
    <property type="entry name" value="L-threonylcarbamoyladenylate synthase"/>
    <property type="match status" value="1"/>
</dbReference>
<evidence type="ECO:0000256" key="9">
    <source>
        <dbReference type="ARBA" id="ARBA00022679"/>
    </source>
</evidence>
<keyword evidence="9" id="KW-0808">Transferase</keyword>
<dbReference type="PANTHER" id="PTHR17490:SF10">
    <property type="entry name" value="THREONYLCARBAMOYL-AMP SYNTHASE"/>
    <property type="match status" value="1"/>
</dbReference>
<evidence type="ECO:0000256" key="5">
    <source>
        <dbReference type="ARBA" id="ARBA00012584"/>
    </source>
</evidence>
<dbReference type="Pfam" id="PF01300">
    <property type="entry name" value="Sua5_yciO_yrdC"/>
    <property type="match status" value="1"/>
</dbReference>
<comment type="subcellular location">
    <subcellularLocation>
        <location evidence="2">Cell membrane</location>
        <topology evidence="2">Peripheral membrane protein</topology>
    </subcellularLocation>
    <subcellularLocation>
        <location evidence="3">Cytoplasm</location>
    </subcellularLocation>
    <subcellularLocation>
        <location evidence="1">Mitochondrion</location>
    </subcellularLocation>
</comment>
<evidence type="ECO:0000256" key="11">
    <source>
        <dbReference type="ARBA" id="ARBA00023128"/>
    </source>
</evidence>
<sequence>MNNVVQVLEGPSVACHAKRAATALVSGHVIALPTDTLYGIAALAQNNTAVENIYKIKKRNSTKPLAICVAEVADVYHWGKVTVPHSLLNSLLPGPVTLIFQRTSLLNSALNPGTDLVGIRIPDEEFIRTVVRYCGSPIALTSANISTKDSPLCVEEFSELWDKLHCVYDSGRIGEQTECREGSTIIDLSQTGSYRLVRRGIAYEHTTKVLQEFKLTLID</sequence>
<dbReference type="GO" id="GO:0061710">
    <property type="term" value="F:L-threonylcarbamoyladenylate synthase"/>
    <property type="evidence" value="ECO:0007669"/>
    <property type="project" value="UniProtKB-EC"/>
</dbReference>
<dbReference type="EMBL" id="VSRR010000805">
    <property type="protein sequence ID" value="MPC19796.1"/>
    <property type="molecule type" value="Genomic_DNA"/>
</dbReference>
<name>A0A5B7DFE3_PORTR</name>
<dbReference type="InterPro" id="IPR050156">
    <property type="entry name" value="TC-AMP_synthase_SUA5"/>
</dbReference>
<comment type="similarity">
    <text evidence="4">Belongs to the SUA5 family.</text>
</comment>
<protein>
    <recommendedName>
        <fullName evidence="6">Threonylcarbamoyl-AMP synthase</fullName>
        <ecNumber evidence="5">2.7.7.87</ecNumber>
    </recommendedName>
</protein>
<keyword evidence="11" id="KW-0496">Mitochondrion</keyword>
<dbReference type="OrthoDB" id="3648309at2759"/>
<gene>
    <name evidence="17" type="primary">Yrdc</name>
    <name evidence="17" type="ORF">E2C01_012723</name>
</gene>
<evidence type="ECO:0000256" key="10">
    <source>
        <dbReference type="ARBA" id="ARBA00022946"/>
    </source>
</evidence>
<evidence type="ECO:0000256" key="2">
    <source>
        <dbReference type="ARBA" id="ARBA00004202"/>
    </source>
</evidence>
<evidence type="ECO:0000313" key="17">
    <source>
        <dbReference type="EMBL" id="MPC19796.1"/>
    </source>
</evidence>
<evidence type="ECO:0000256" key="4">
    <source>
        <dbReference type="ARBA" id="ARBA00007663"/>
    </source>
</evidence>
<organism evidence="17 18">
    <name type="scientific">Portunus trituberculatus</name>
    <name type="common">Swimming crab</name>
    <name type="synonym">Neptunus trituberculatus</name>
    <dbReference type="NCBI Taxonomy" id="210409"/>
    <lineage>
        <taxon>Eukaryota</taxon>
        <taxon>Metazoa</taxon>
        <taxon>Ecdysozoa</taxon>
        <taxon>Arthropoda</taxon>
        <taxon>Crustacea</taxon>
        <taxon>Multicrustacea</taxon>
        <taxon>Malacostraca</taxon>
        <taxon>Eumalacostraca</taxon>
        <taxon>Eucarida</taxon>
        <taxon>Decapoda</taxon>
        <taxon>Pleocyemata</taxon>
        <taxon>Brachyura</taxon>
        <taxon>Eubrachyura</taxon>
        <taxon>Portunoidea</taxon>
        <taxon>Portunidae</taxon>
        <taxon>Portuninae</taxon>
        <taxon>Portunus</taxon>
    </lineage>
</organism>
<evidence type="ECO:0000256" key="14">
    <source>
        <dbReference type="ARBA" id="ARBA00058524"/>
    </source>
</evidence>
<evidence type="ECO:0000256" key="12">
    <source>
        <dbReference type="ARBA" id="ARBA00023136"/>
    </source>
</evidence>
<comment type="caution">
    <text evidence="17">The sequence shown here is derived from an EMBL/GenBank/DDBJ whole genome shotgun (WGS) entry which is preliminary data.</text>
</comment>
<dbReference type="GO" id="GO:0005886">
    <property type="term" value="C:plasma membrane"/>
    <property type="evidence" value="ECO:0007669"/>
    <property type="project" value="UniProtKB-SubCell"/>
</dbReference>
<dbReference type="EC" id="2.7.7.87" evidence="5"/>
<keyword evidence="8" id="KW-0963">Cytoplasm</keyword>
<dbReference type="InterPro" id="IPR017945">
    <property type="entry name" value="DHBP_synth_RibB-like_a/b_dom"/>
</dbReference>
<evidence type="ECO:0000256" key="6">
    <source>
        <dbReference type="ARBA" id="ARBA00015492"/>
    </source>
</evidence>
<proteinExistence type="inferred from homology"/>
<dbReference type="GO" id="GO:0003725">
    <property type="term" value="F:double-stranded RNA binding"/>
    <property type="evidence" value="ECO:0007669"/>
    <property type="project" value="InterPro"/>
</dbReference>
<dbReference type="PANTHER" id="PTHR17490">
    <property type="entry name" value="SUA5"/>
    <property type="match status" value="1"/>
</dbReference>
<dbReference type="GO" id="GO:0006450">
    <property type="term" value="P:regulation of translational fidelity"/>
    <property type="evidence" value="ECO:0007669"/>
    <property type="project" value="TreeGrafter"/>
</dbReference>
<evidence type="ECO:0000256" key="3">
    <source>
        <dbReference type="ARBA" id="ARBA00004496"/>
    </source>
</evidence>
<evidence type="ECO:0000256" key="7">
    <source>
        <dbReference type="ARBA" id="ARBA00022475"/>
    </source>
</evidence>
<reference evidence="17 18" key="1">
    <citation type="submission" date="2019-05" db="EMBL/GenBank/DDBJ databases">
        <title>Another draft genome of Portunus trituberculatus and its Hox gene families provides insights of decapod evolution.</title>
        <authorList>
            <person name="Jeong J.-H."/>
            <person name="Song I."/>
            <person name="Kim S."/>
            <person name="Choi T."/>
            <person name="Kim D."/>
            <person name="Ryu S."/>
            <person name="Kim W."/>
        </authorList>
    </citation>
    <scope>NUCLEOTIDE SEQUENCE [LARGE SCALE GENOMIC DNA]</scope>
    <source>
        <tissue evidence="17">Muscle</tissue>
    </source>
</reference>
<keyword evidence="18" id="KW-1185">Reference proteome</keyword>
<evidence type="ECO:0000313" key="18">
    <source>
        <dbReference type="Proteomes" id="UP000324222"/>
    </source>
</evidence>
<dbReference type="PROSITE" id="PS51163">
    <property type="entry name" value="YRDC"/>
    <property type="match status" value="1"/>
</dbReference>